<dbReference type="STRING" id="118168.MC7420_796"/>
<dbReference type="AlphaFoldDB" id="B4VSV9"/>
<reference evidence="1 2" key="1">
    <citation type="submission" date="2008-07" db="EMBL/GenBank/DDBJ databases">
        <authorList>
            <person name="Tandeau de Marsac N."/>
            <person name="Ferriera S."/>
            <person name="Johnson J."/>
            <person name="Kravitz S."/>
            <person name="Beeson K."/>
            <person name="Sutton G."/>
            <person name="Rogers Y.-H."/>
            <person name="Friedman R."/>
            <person name="Frazier M."/>
            <person name="Venter J.C."/>
        </authorList>
    </citation>
    <scope>NUCLEOTIDE SEQUENCE [LARGE SCALE GENOMIC DNA]</scope>
    <source>
        <strain evidence="1 2">PCC 7420</strain>
    </source>
</reference>
<gene>
    <name evidence="1" type="ORF">MC7420_796</name>
</gene>
<protein>
    <submittedName>
        <fullName evidence="1">Uncharacterized protein</fullName>
    </submittedName>
</protein>
<accession>B4VSV9</accession>
<name>B4VSV9_9CYAN</name>
<proteinExistence type="predicted"/>
<evidence type="ECO:0000313" key="2">
    <source>
        <dbReference type="Proteomes" id="UP000003835"/>
    </source>
</evidence>
<evidence type="ECO:0000313" key="1">
    <source>
        <dbReference type="EMBL" id="EDX74922.1"/>
    </source>
</evidence>
<sequence length="47" mass="5325">MTRRNGLKAGWLNTSASLSPRKPMTNNELGIYSSFSLEKDLLMLLRL</sequence>
<dbReference type="HOGENOM" id="CLU_3166746_0_0_3"/>
<dbReference type="EMBL" id="DS989851">
    <property type="protein sequence ID" value="EDX74922.1"/>
    <property type="molecule type" value="Genomic_DNA"/>
</dbReference>
<keyword evidence="2" id="KW-1185">Reference proteome</keyword>
<organism evidence="1 2">
    <name type="scientific">Coleofasciculus chthonoplastes PCC 7420</name>
    <dbReference type="NCBI Taxonomy" id="118168"/>
    <lineage>
        <taxon>Bacteria</taxon>
        <taxon>Bacillati</taxon>
        <taxon>Cyanobacteriota</taxon>
        <taxon>Cyanophyceae</taxon>
        <taxon>Coleofasciculales</taxon>
        <taxon>Coleofasciculaceae</taxon>
        <taxon>Coleofasciculus</taxon>
    </lineage>
</organism>
<dbReference type="Proteomes" id="UP000003835">
    <property type="component" value="Unassembled WGS sequence"/>
</dbReference>